<evidence type="ECO:0000256" key="3">
    <source>
        <dbReference type="SAM" id="SignalP"/>
    </source>
</evidence>
<reference evidence="4 5" key="1">
    <citation type="submission" date="2023-07" db="EMBL/GenBank/DDBJ databases">
        <title>Pathogenic bacteria of pear tree diseases.</title>
        <authorList>
            <person name="Zhang Z."/>
            <person name="He L."/>
            <person name="Huang R."/>
        </authorList>
    </citation>
    <scope>NUCLEOTIDE SEQUENCE [LARGE SCALE GENOMIC DNA]</scope>
    <source>
        <strain evidence="4 5">DE2</strain>
        <plasmid evidence="4 5">unnamed1</plasmid>
    </source>
</reference>
<keyword evidence="4" id="KW-0614">Plasmid</keyword>
<evidence type="ECO:0000256" key="2">
    <source>
        <dbReference type="SAM" id="MobiDB-lite"/>
    </source>
</evidence>
<dbReference type="NCBIfam" id="TIGR03755">
    <property type="entry name" value="conj_TIGR03755"/>
    <property type="match status" value="1"/>
</dbReference>
<evidence type="ECO:0000256" key="1">
    <source>
        <dbReference type="SAM" id="Coils"/>
    </source>
</evidence>
<dbReference type="InterPro" id="IPR021204">
    <property type="entry name" value="Integr_conj_element_PFL4711"/>
</dbReference>
<dbReference type="RefSeq" id="WP_306213477.1">
    <property type="nucleotide sequence ID" value="NZ_CP132354.1"/>
</dbReference>
<feature type="compositionally biased region" description="Basic and acidic residues" evidence="2">
    <location>
        <begin position="469"/>
        <end position="484"/>
    </location>
</feature>
<dbReference type="KEGG" id="epi:Q3V30_22230"/>
<evidence type="ECO:0000313" key="5">
    <source>
        <dbReference type="Proteomes" id="UP001228139"/>
    </source>
</evidence>
<gene>
    <name evidence="4" type="ORF">Q3V30_22230</name>
</gene>
<name>A0AA50DNH0_9GAMM</name>
<keyword evidence="1" id="KW-0175">Coiled coil</keyword>
<keyword evidence="3" id="KW-0732">Signal</keyword>
<organism evidence="4 5">
    <name type="scientific">Erwinia pyri</name>
    <dbReference type="NCBI Taxonomy" id="3062598"/>
    <lineage>
        <taxon>Bacteria</taxon>
        <taxon>Pseudomonadati</taxon>
        <taxon>Pseudomonadota</taxon>
        <taxon>Gammaproteobacteria</taxon>
        <taxon>Enterobacterales</taxon>
        <taxon>Erwiniaceae</taxon>
        <taxon>Erwinia</taxon>
    </lineage>
</organism>
<accession>A0AA50DNH0</accession>
<geneLocation type="plasmid" evidence="4 5">
    <name>unnamed1</name>
</geneLocation>
<evidence type="ECO:0000313" key="4">
    <source>
        <dbReference type="EMBL" id="WLS81174.1"/>
    </source>
</evidence>
<dbReference type="AlphaFoldDB" id="A0AA50DNH0"/>
<sequence>MSQIKLKPAALALFIATVAVSAQAADDNQSTAFGISLPSVNNSVIGYGKDVSGAVSDKLYYTLGGGSVISQPATRSNMRKVGMSAGWSSDLMCGNFDLKTTVGNQLNGVTNGFKNLMGDVVQNATGAVASLPVMIIQRANPGLYDMLTNGVLQANVSFDKAQLNCQNMSRRMMDFAGNNKWTQGAVMDEYRSLVNSGDADAVRVNNSADKLQGNSGQNWIGGQKRGGQGQQAIRPTHDLTAAGFNMMNSLPVLSADTVSSNSCNGGACGKYASAEEAAKAVVQVVGDSSLRTCTDASQCTSGDDEQQPGATQAGTGFAPILEETTKENTEQLVKLVNGTEQPNAANLANLKTGSLPITAGVIRALQRDPDNAALTARLAGELSMADTVETALIMRRMIVTGMSEPNAAAQNAAIEEGDRRVAAIDREITALRNEMELKRELSRNSVLTIIERENGRVNSNPQTQSDDSTDSRVNRLAVPEKENN</sequence>
<feature type="chain" id="PRO_5041256735" evidence="3">
    <location>
        <begin position="25"/>
        <end position="484"/>
    </location>
</feature>
<dbReference type="EMBL" id="CP132354">
    <property type="protein sequence ID" value="WLS81174.1"/>
    <property type="molecule type" value="Genomic_DNA"/>
</dbReference>
<proteinExistence type="predicted"/>
<feature type="signal peptide" evidence="3">
    <location>
        <begin position="1"/>
        <end position="24"/>
    </location>
</feature>
<feature type="region of interest" description="Disordered" evidence="2">
    <location>
        <begin position="450"/>
        <end position="484"/>
    </location>
</feature>
<protein>
    <submittedName>
        <fullName evidence="4">Integrating conjugative element protein</fullName>
    </submittedName>
</protein>
<dbReference type="Proteomes" id="UP001228139">
    <property type="component" value="Plasmid unnamed1"/>
</dbReference>
<keyword evidence="5" id="KW-1185">Reference proteome</keyword>
<feature type="coiled-coil region" evidence="1">
    <location>
        <begin position="414"/>
        <end position="441"/>
    </location>
</feature>
<feature type="compositionally biased region" description="Polar residues" evidence="2">
    <location>
        <begin position="456"/>
        <end position="466"/>
    </location>
</feature>